<organism evidence="1 2">
    <name type="scientific">Staphylococcus aureus</name>
    <dbReference type="NCBI Taxonomy" id="1280"/>
    <lineage>
        <taxon>Bacteria</taxon>
        <taxon>Bacillati</taxon>
        <taxon>Bacillota</taxon>
        <taxon>Bacilli</taxon>
        <taxon>Bacillales</taxon>
        <taxon>Staphylococcaceae</taxon>
        <taxon>Staphylococcus</taxon>
    </lineage>
</organism>
<reference evidence="1 2" key="1">
    <citation type="submission" date="2019-11" db="EMBL/GenBank/DDBJ databases">
        <title>Implementation of targeted gown and glove precautions to prevent Staphylococcus aureus acquisition in community-based nursing homes.</title>
        <authorList>
            <person name="Stine O.C."/>
        </authorList>
    </citation>
    <scope>NUCLEOTIDE SEQUENCE [LARGE SCALE GENOMIC DNA]</scope>
    <source>
        <strain evidence="1 2">S_2062.LAUP.DI</strain>
    </source>
</reference>
<gene>
    <name evidence="1" type="ORF">GO814_00635</name>
</gene>
<evidence type="ECO:0000313" key="1">
    <source>
        <dbReference type="EMBL" id="MVK33653.1"/>
    </source>
</evidence>
<evidence type="ECO:0008006" key="3">
    <source>
        <dbReference type="Google" id="ProtNLM"/>
    </source>
</evidence>
<dbReference type="Proteomes" id="UP000471199">
    <property type="component" value="Unassembled WGS sequence"/>
</dbReference>
<dbReference type="EMBL" id="WPTS01000006">
    <property type="protein sequence ID" value="MVK33653.1"/>
    <property type="molecule type" value="Genomic_DNA"/>
</dbReference>
<dbReference type="AlphaFoldDB" id="A0A7X3F8G8"/>
<evidence type="ECO:0000313" key="2">
    <source>
        <dbReference type="Proteomes" id="UP000471199"/>
    </source>
</evidence>
<accession>A0A7X3F8G8</accession>
<protein>
    <recommendedName>
        <fullName evidence="3">Phage protein</fullName>
    </recommendedName>
</protein>
<proteinExistence type="predicted"/>
<comment type="caution">
    <text evidence="1">The sequence shown here is derived from an EMBL/GenBank/DDBJ whole genome shotgun (WGS) entry which is preliminary data.</text>
</comment>
<sequence length="131" mass="15742">MNILTDIYDIIKDDDLVKALVSDRIYFYEVSEKVDDTRSLILLRLVYDTTAAYASNKYHAEMFIVQVDVETYKDDDTIRLSKRIRHLLREHGFYQTSSQLTEYFKETKKYVRSRRYEGIPKYKYYKGGHIE</sequence>
<name>A0A7X3F8G8_STAAU</name>